<proteinExistence type="predicted"/>
<reference evidence="2" key="1">
    <citation type="submission" date="2020-09" db="EMBL/GenBank/DDBJ databases">
        <title>Clinical and molecular characterization of Acinetobacter seifertii in Taiwan.</title>
        <authorList>
            <person name="Li L.-H."/>
            <person name="Yang Y.-S."/>
            <person name="Sun J.-R."/>
            <person name="Huang T.-W."/>
            <person name="Huang W.-C."/>
            <person name="Wang Y.-C."/>
            <person name="Kuo T.-H."/>
            <person name="Kuo S.-C."/>
            <person name="Chen T.-L."/>
        </authorList>
    </citation>
    <scope>NUCLEOTIDE SEQUENCE [LARGE SCALE GENOMIC DNA]</scope>
    <source>
        <strain evidence="2">AS39</strain>
    </source>
</reference>
<sequence length="125" mass="14439">MLEVIVNFEDNLYTKKILEVNDIPCVCKISSTFEIEFLEAVPQVTGKVLNWTHKDIDARVPAGTGGEYIHDKFGMISISKLDNNLYIIEKLCMFELWSGGWIKVIENREYVDIIAEEEPDWLKNL</sequence>
<dbReference type="Proteomes" id="UP000516666">
    <property type="component" value="Chromosome"/>
</dbReference>
<accession>A0A7H2V4C4</accession>
<name>A0A7H2V4C4_9GAMM</name>
<evidence type="ECO:0000313" key="1">
    <source>
        <dbReference type="EMBL" id="QNX71207.1"/>
    </source>
</evidence>
<organism evidence="1 2">
    <name type="scientific">Acinetobacter seifertii</name>
    <dbReference type="NCBI Taxonomy" id="1530123"/>
    <lineage>
        <taxon>Bacteria</taxon>
        <taxon>Pseudomonadati</taxon>
        <taxon>Pseudomonadota</taxon>
        <taxon>Gammaproteobacteria</taxon>
        <taxon>Moraxellales</taxon>
        <taxon>Moraxellaceae</taxon>
        <taxon>Acinetobacter</taxon>
        <taxon>Acinetobacter calcoaceticus/baumannii complex</taxon>
    </lineage>
</organism>
<dbReference type="EMBL" id="CP061646">
    <property type="protein sequence ID" value="QNX71207.1"/>
    <property type="molecule type" value="Genomic_DNA"/>
</dbReference>
<dbReference type="RefSeq" id="WP_191011883.1">
    <property type="nucleotide sequence ID" value="NZ_CP061646.1"/>
</dbReference>
<gene>
    <name evidence="1" type="ORF">IC776_12045</name>
</gene>
<evidence type="ECO:0000313" key="2">
    <source>
        <dbReference type="Proteomes" id="UP000516666"/>
    </source>
</evidence>
<reference evidence="1 2" key="2">
    <citation type="submission" date="2020-09" db="EMBL/GenBank/DDBJ databases">
        <authorList>
            <person name="Chen F.-J."/>
            <person name="Lee Y.-T."/>
        </authorList>
    </citation>
    <scope>NUCLEOTIDE SEQUENCE [LARGE SCALE GENOMIC DNA]</scope>
    <source>
        <strain evidence="1 2">AS39</strain>
    </source>
</reference>
<dbReference type="AlphaFoldDB" id="A0A7H2V4C4"/>
<protein>
    <submittedName>
        <fullName evidence="1">Uncharacterized protein</fullName>
    </submittedName>
</protein>